<evidence type="ECO:0000313" key="3">
    <source>
        <dbReference type="Proteomes" id="UP001049518"/>
    </source>
</evidence>
<dbReference type="RefSeq" id="WP_231333963.1">
    <property type="nucleotide sequence ID" value="NZ_CP059572.1"/>
</dbReference>
<organism evidence="2 3">
    <name type="scientific">Actinomadura graeca</name>
    <dbReference type="NCBI Taxonomy" id="2750812"/>
    <lineage>
        <taxon>Bacteria</taxon>
        <taxon>Bacillati</taxon>
        <taxon>Actinomycetota</taxon>
        <taxon>Actinomycetes</taxon>
        <taxon>Streptosporangiales</taxon>
        <taxon>Thermomonosporaceae</taxon>
        <taxon>Actinomadura</taxon>
    </lineage>
</organism>
<dbReference type="InterPro" id="IPR000871">
    <property type="entry name" value="Beta-lactam_class-A"/>
</dbReference>
<evidence type="ECO:0000313" key="2">
    <source>
        <dbReference type="EMBL" id="QXJ20848.1"/>
    </source>
</evidence>
<dbReference type="InterPro" id="IPR012338">
    <property type="entry name" value="Beta-lactam/transpept-like"/>
</dbReference>
<dbReference type="Gene3D" id="3.40.710.10">
    <property type="entry name" value="DD-peptidase/beta-lactamase superfamily"/>
    <property type="match status" value="1"/>
</dbReference>
<dbReference type="GO" id="GO:0016787">
    <property type="term" value="F:hydrolase activity"/>
    <property type="evidence" value="ECO:0007669"/>
    <property type="project" value="UniProtKB-KW"/>
</dbReference>
<dbReference type="SUPFAM" id="SSF56601">
    <property type="entry name" value="beta-lactamase/transpeptidase-like"/>
    <property type="match status" value="1"/>
</dbReference>
<feature type="domain" description="Beta-lactamase class A catalytic" evidence="1">
    <location>
        <begin position="50"/>
        <end position="190"/>
    </location>
</feature>
<proteinExistence type="predicted"/>
<gene>
    <name evidence="2" type="ORF">AGRA3207_001634</name>
</gene>
<dbReference type="EMBL" id="CP059572">
    <property type="protein sequence ID" value="QXJ20848.1"/>
    <property type="molecule type" value="Genomic_DNA"/>
</dbReference>
<dbReference type="Pfam" id="PF13354">
    <property type="entry name" value="Beta-lactamase2"/>
    <property type="match status" value="1"/>
</dbReference>
<keyword evidence="3" id="KW-1185">Reference proteome</keyword>
<sequence length="225" mass="24385">MAISVRTDSLSYTYRRRLRTATASIVKLDIVLALLLKAQREGRRLTAREKTLAERAITVSDNDAATALWYMIGGSDGLAAANRLLGLRATEPGPGGAWGSTTTTVTDQIRLLTALTSGHSRIRPANRRYVRGLMADVVPEQAWGVSASADSDFGVALKNGWLPRDAHGGLWTINSVGLVRAHGRTYMIAAISERHPSMRDGITTLEHVTRMVTSALAPSRHDLDV</sequence>
<keyword evidence="2" id="KW-0378">Hydrolase</keyword>
<evidence type="ECO:0000259" key="1">
    <source>
        <dbReference type="Pfam" id="PF13354"/>
    </source>
</evidence>
<dbReference type="InterPro" id="IPR045155">
    <property type="entry name" value="Beta-lactam_cat"/>
</dbReference>
<dbReference type="Proteomes" id="UP001049518">
    <property type="component" value="Chromosome"/>
</dbReference>
<protein>
    <submittedName>
        <fullName evidence="2">Serine hydrolase</fullName>
    </submittedName>
</protein>
<reference evidence="2" key="1">
    <citation type="submission" date="2020-07" db="EMBL/GenBank/DDBJ databases">
        <authorList>
            <person name="Tarantini F.S."/>
            <person name="Hong K.W."/>
            <person name="Chan K.G."/>
        </authorList>
    </citation>
    <scope>NUCLEOTIDE SEQUENCE</scope>
    <source>
        <strain evidence="2">32-07</strain>
    </source>
</reference>
<name>A0ABX8QPW9_9ACTN</name>
<accession>A0ABX8QPW9</accession>
<dbReference type="PANTHER" id="PTHR35333:SF3">
    <property type="entry name" value="BETA-LACTAMASE-TYPE TRANSPEPTIDASE FOLD CONTAINING PROTEIN"/>
    <property type="match status" value="1"/>
</dbReference>
<dbReference type="PANTHER" id="PTHR35333">
    <property type="entry name" value="BETA-LACTAMASE"/>
    <property type="match status" value="1"/>
</dbReference>